<dbReference type="SUPFAM" id="SSF56672">
    <property type="entry name" value="DNA/RNA polymerases"/>
    <property type="match status" value="1"/>
</dbReference>
<dbReference type="AlphaFoldDB" id="A0A0B7N364"/>
<accession>A0A0B7N364</accession>
<sequence length="485" mass="55179">MYNIPRKTEYSWLQKAQLEIQSQFDKIDSTDNNEPQNKPKKGDLTSLKNWRPISLINCDAKVFTRILNGRLANVIGNIIQPYQTGFMPGRFIGDNGVLLHFILQQARSTQHPGIGLLLDQEKAYDRVHPVYLRQVLAKFNISPTFINCIMSLFFGNNVQVNVNGFFSSSVSQKRGLRQGDPLSPFLFNLALEPLLLLIQQDNSIKGYEYQNLENRTSCIKLLASKPEVFTLTGRPLNDTWKEVLAQQQITNTHDNTSPTGFRYLGFTMTFTAAQRNSTELVLLQQIKDTISFYSTRKLSRKGRKIILNTLILNSWSPLRSGINSYRPHIEISIAAPLNTIPFGKSITSSYKIGSGTSLCFYQPVICGIVCYVERFLLGSTFILSAVKNVPHVLFALTKKFYIWRTVLGSLVPWLSFTPTDIVETLTTLSIPFDIPQSLHNSYLVLASTTQFIIWKVYWRSVFDNIPFDSEHIISEIQTTFHILTL</sequence>
<reference evidence="3 4" key="1">
    <citation type="submission" date="2014-09" db="EMBL/GenBank/DDBJ databases">
        <authorList>
            <person name="Ellenberger Sabrina"/>
        </authorList>
    </citation>
    <scope>NUCLEOTIDE SEQUENCE [LARGE SCALE GENOMIC DNA]</scope>
    <source>
        <strain evidence="3 4">CBS 412.66</strain>
    </source>
</reference>
<evidence type="ECO:0000256" key="1">
    <source>
        <dbReference type="SAM" id="MobiDB-lite"/>
    </source>
</evidence>
<dbReference type="PANTHER" id="PTHR31635">
    <property type="entry name" value="REVERSE TRANSCRIPTASE DOMAIN-CONTAINING PROTEIN-RELATED"/>
    <property type="match status" value="1"/>
</dbReference>
<organism evidence="3 4">
    <name type="scientific">Parasitella parasitica</name>
    <dbReference type="NCBI Taxonomy" id="35722"/>
    <lineage>
        <taxon>Eukaryota</taxon>
        <taxon>Fungi</taxon>
        <taxon>Fungi incertae sedis</taxon>
        <taxon>Mucoromycota</taxon>
        <taxon>Mucoromycotina</taxon>
        <taxon>Mucoromycetes</taxon>
        <taxon>Mucorales</taxon>
        <taxon>Mucorineae</taxon>
        <taxon>Mucoraceae</taxon>
        <taxon>Parasitella</taxon>
    </lineage>
</organism>
<feature type="domain" description="Reverse transcriptase" evidence="2">
    <location>
        <begin position="39"/>
        <end position="202"/>
    </location>
</feature>
<evidence type="ECO:0000313" key="3">
    <source>
        <dbReference type="EMBL" id="CEP12746.1"/>
    </source>
</evidence>
<dbReference type="STRING" id="35722.A0A0B7N364"/>
<evidence type="ECO:0000259" key="2">
    <source>
        <dbReference type="Pfam" id="PF00078"/>
    </source>
</evidence>
<dbReference type="OrthoDB" id="2426083at2759"/>
<dbReference type="InterPro" id="IPR043502">
    <property type="entry name" value="DNA/RNA_pol_sf"/>
</dbReference>
<dbReference type="Proteomes" id="UP000054107">
    <property type="component" value="Unassembled WGS sequence"/>
</dbReference>
<evidence type="ECO:0000313" key="4">
    <source>
        <dbReference type="Proteomes" id="UP000054107"/>
    </source>
</evidence>
<feature type="compositionally biased region" description="Polar residues" evidence="1">
    <location>
        <begin position="26"/>
        <end position="36"/>
    </location>
</feature>
<dbReference type="Pfam" id="PF00078">
    <property type="entry name" value="RVT_1"/>
    <property type="match status" value="1"/>
</dbReference>
<name>A0A0B7N364_9FUNG</name>
<keyword evidence="4" id="KW-1185">Reference proteome</keyword>
<dbReference type="PANTHER" id="PTHR31635:SF196">
    <property type="entry name" value="REVERSE TRANSCRIPTASE DOMAIN-CONTAINING PROTEIN-RELATED"/>
    <property type="match status" value="1"/>
</dbReference>
<proteinExistence type="predicted"/>
<protein>
    <recommendedName>
        <fullName evidence="2">Reverse transcriptase domain-containing protein</fullName>
    </recommendedName>
</protein>
<dbReference type="InterPro" id="IPR000477">
    <property type="entry name" value="RT_dom"/>
</dbReference>
<dbReference type="CDD" id="cd01650">
    <property type="entry name" value="RT_nLTR_like"/>
    <property type="match status" value="1"/>
</dbReference>
<gene>
    <name evidence="3" type="primary">PARPA_06727.1 scaffold 23505</name>
</gene>
<dbReference type="EMBL" id="LN728267">
    <property type="protein sequence ID" value="CEP12746.1"/>
    <property type="molecule type" value="Genomic_DNA"/>
</dbReference>
<feature type="region of interest" description="Disordered" evidence="1">
    <location>
        <begin position="26"/>
        <end position="45"/>
    </location>
</feature>